<sequence>MAKTSRYSVNTSPLFLPDFCSVKSVFLGIVLTELLAFILALAPLNKVGFDWGYTIRNFFNDLALISLFVQWITLFSMATLCVLKPFLTQFNSNSIVGIISYCIILLVTNIVGEVAWLIDENINHPNLSFAVQHFWLILQSTLVIAITCGAVLSYLFYKSTGRKALITLVYINIVLTAFILSELVAFLLTPFPFRPIAEQHLLFLLRNLGISAIVSAIVLRYLYVQYSLQQESNSNAHANIQALQSKIRPHFLFNSMNTIASLIRFQPKEAEQAVEDFAELFRVALADASERVTIEEEISLCKQYLHIETLRLGERLQVEWQLNNVPMDSLIPSLSLQPLLENAVYYGIQPLLEGGVIVVTGLFDGQRICLDIESPLPTEPKTHQGHGIGQENIQRRLAFYYGTQAKLIRQEGEGIYCVSLRFPYERKA</sequence>
<dbReference type="eggNOG" id="COG2972">
    <property type="taxonomic scope" value="Bacteria"/>
</dbReference>
<gene>
    <name evidence="3" type="ORF">BegalDRAFT_2257</name>
</gene>
<dbReference type="InterPro" id="IPR010559">
    <property type="entry name" value="Sig_transdc_His_kin_internal"/>
</dbReference>
<dbReference type="HOGENOM" id="CLU_020473_1_1_6"/>
<keyword evidence="1" id="KW-1133">Transmembrane helix</keyword>
<keyword evidence="4" id="KW-1185">Reference proteome</keyword>
<dbReference type="Gene3D" id="3.30.565.10">
    <property type="entry name" value="Histidine kinase-like ATPase, C-terminal domain"/>
    <property type="match status" value="1"/>
</dbReference>
<dbReference type="OrthoDB" id="2514702at2"/>
<accession>I3CHL8</accession>
<dbReference type="EMBL" id="JH600070">
    <property type="protein sequence ID" value="EIJ43111.1"/>
    <property type="molecule type" value="Genomic_DNA"/>
</dbReference>
<keyword evidence="1" id="KW-0472">Membrane</keyword>
<protein>
    <submittedName>
        <fullName evidence="3">Putative regulator of cell autolysis</fullName>
    </submittedName>
</protein>
<dbReference type="GO" id="GO:0016020">
    <property type="term" value="C:membrane"/>
    <property type="evidence" value="ECO:0007669"/>
    <property type="project" value="InterPro"/>
</dbReference>
<dbReference type="SUPFAM" id="SSF55874">
    <property type="entry name" value="ATPase domain of HSP90 chaperone/DNA topoisomerase II/histidine kinase"/>
    <property type="match status" value="1"/>
</dbReference>
<evidence type="ECO:0000259" key="2">
    <source>
        <dbReference type="Pfam" id="PF06580"/>
    </source>
</evidence>
<keyword evidence="1" id="KW-0812">Transmembrane</keyword>
<proteinExistence type="predicted"/>
<dbReference type="InterPro" id="IPR036890">
    <property type="entry name" value="HATPase_C_sf"/>
</dbReference>
<dbReference type="Proteomes" id="UP000005744">
    <property type="component" value="Unassembled WGS sequence"/>
</dbReference>
<feature type="transmembrane region" description="Helical" evidence="1">
    <location>
        <begin position="169"/>
        <end position="189"/>
    </location>
</feature>
<evidence type="ECO:0000256" key="1">
    <source>
        <dbReference type="SAM" id="Phobius"/>
    </source>
</evidence>
<dbReference type="PANTHER" id="PTHR34220">
    <property type="entry name" value="SENSOR HISTIDINE KINASE YPDA"/>
    <property type="match status" value="1"/>
</dbReference>
<dbReference type="PANTHER" id="PTHR34220:SF7">
    <property type="entry name" value="SENSOR HISTIDINE KINASE YPDA"/>
    <property type="match status" value="1"/>
</dbReference>
<feature type="transmembrane region" description="Helical" evidence="1">
    <location>
        <begin position="133"/>
        <end position="157"/>
    </location>
</feature>
<dbReference type="STRING" id="395493.BegalDRAFT_2257"/>
<feature type="transmembrane region" description="Helical" evidence="1">
    <location>
        <begin position="95"/>
        <end position="118"/>
    </location>
</feature>
<dbReference type="AlphaFoldDB" id="I3CHL8"/>
<evidence type="ECO:0000313" key="4">
    <source>
        <dbReference type="Proteomes" id="UP000005744"/>
    </source>
</evidence>
<feature type="domain" description="Signal transduction histidine kinase internal region" evidence="2">
    <location>
        <begin position="238"/>
        <end position="316"/>
    </location>
</feature>
<evidence type="ECO:0000313" key="3">
    <source>
        <dbReference type="EMBL" id="EIJ43111.1"/>
    </source>
</evidence>
<dbReference type="GO" id="GO:0000155">
    <property type="term" value="F:phosphorelay sensor kinase activity"/>
    <property type="evidence" value="ECO:0007669"/>
    <property type="project" value="InterPro"/>
</dbReference>
<feature type="transmembrane region" description="Helical" evidence="1">
    <location>
        <begin position="21"/>
        <end position="42"/>
    </location>
</feature>
<reference evidence="3 4" key="1">
    <citation type="submission" date="2011-11" db="EMBL/GenBank/DDBJ databases">
        <title>Improved High-Quality Draft sequence of Beggiatoa alba B18lD.</title>
        <authorList>
            <consortium name="US DOE Joint Genome Institute"/>
            <person name="Lucas S."/>
            <person name="Han J."/>
            <person name="Lapidus A."/>
            <person name="Cheng J.-F."/>
            <person name="Goodwin L."/>
            <person name="Pitluck S."/>
            <person name="Peters L."/>
            <person name="Mikhailova N."/>
            <person name="Held B."/>
            <person name="Detter J.C."/>
            <person name="Han C."/>
            <person name="Tapia R."/>
            <person name="Land M."/>
            <person name="Hauser L."/>
            <person name="Kyrpides N."/>
            <person name="Ivanova N."/>
            <person name="Pagani I."/>
            <person name="Samuel K."/>
            <person name="Teske A."/>
            <person name="Mueller J."/>
            <person name="Woyke T."/>
        </authorList>
    </citation>
    <scope>NUCLEOTIDE SEQUENCE [LARGE SCALE GENOMIC DNA]</scope>
    <source>
        <strain evidence="3 4">B18LD</strain>
    </source>
</reference>
<feature type="transmembrane region" description="Helical" evidence="1">
    <location>
        <begin position="201"/>
        <end position="223"/>
    </location>
</feature>
<organism evidence="3 4">
    <name type="scientific">Beggiatoa alba B18LD</name>
    <dbReference type="NCBI Taxonomy" id="395493"/>
    <lineage>
        <taxon>Bacteria</taxon>
        <taxon>Pseudomonadati</taxon>
        <taxon>Pseudomonadota</taxon>
        <taxon>Gammaproteobacteria</taxon>
        <taxon>Thiotrichales</taxon>
        <taxon>Thiotrichaceae</taxon>
        <taxon>Beggiatoa</taxon>
    </lineage>
</organism>
<dbReference type="Pfam" id="PF06580">
    <property type="entry name" value="His_kinase"/>
    <property type="match status" value="1"/>
</dbReference>
<name>I3CHL8_9GAMM</name>
<feature type="transmembrane region" description="Helical" evidence="1">
    <location>
        <begin position="62"/>
        <end position="83"/>
    </location>
</feature>
<dbReference type="InterPro" id="IPR050640">
    <property type="entry name" value="Bact_2-comp_sensor_kinase"/>
</dbReference>
<dbReference type="RefSeq" id="WP_002690036.1">
    <property type="nucleotide sequence ID" value="NZ_JH600070.1"/>
</dbReference>